<evidence type="ECO:0000313" key="2">
    <source>
        <dbReference type="EMBL" id="SNT20882.1"/>
    </source>
</evidence>
<sequence length="310" mass="33359">MGIPSRAVPLFHLAVRGRRRCGDRRTGGRAAWRRVETHNRLNTRDAPRWPRSRRRRRPEIADTLAAMARTNSWTARRMTTPSSLRLVVTDADLQYTRSFTCVLRADAFGQASPVGDDRGASRAVVAPRIQDEPVASGAKGGTLPAEVAWPGEALKVFGANAESHPCRVREPASLLNHGVDHSANRWIGRLKVVSSVGGTELRDHVDRRSHARMTDDFCQDTPGVMAENPSADQLSSDESHACRFEALHARILPPQLASRGSRLGGAASVTADGLRTTGGGRARDLAQPPERGGADDEGDGGLGGVLVPVA</sequence>
<evidence type="ECO:0000313" key="3">
    <source>
        <dbReference type="Proteomes" id="UP000198318"/>
    </source>
</evidence>
<dbReference type="AlphaFoldDB" id="A0A239KT30"/>
<reference evidence="2 3" key="1">
    <citation type="submission" date="2017-06" db="EMBL/GenBank/DDBJ databases">
        <authorList>
            <person name="Kim H.J."/>
            <person name="Triplett B.A."/>
        </authorList>
    </citation>
    <scope>NUCLEOTIDE SEQUENCE [LARGE SCALE GENOMIC DNA]</scope>
    <source>
        <strain evidence="2 3">DSM 44715</strain>
    </source>
</reference>
<protein>
    <submittedName>
        <fullName evidence="2">Uncharacterized protein</fullName>
    </submittedName>
</protein>
<keyword evidence="3" id="KW-1185">Reference proteome</keyword>
<feature type="region of interest" description="Disordered" evidence="1">
    <location>
        <begin position="258"/>
        <end position="310"/>
    </location>
</feature>
<gene>
    <name evidence="2" type="ORF">SAMN05443665_101969</name>
</gene>
<proteinExistence type="predicted"/>
<name>A0A239KT30_9ACTN</name>
<accession>A0A239KT30</accession>
<organism evidence="2 3">
    <name type="scientific">Actinomadura meyerae</name>
    <dbReference type="NCBI Taxonomy" id="240840"/>
    <lineage>
        <taxon>Bacteria</taxon>
        <taxon>Bacillati</taxon>
        <taxon>Actinomycetota</taxon>
        <taxon>Actinomycetes</taxon>
        <taxon>Streptosporangiales</taxon>
        <taxon>Thermomonosporaceae</taxon>
        <taxon>Actinomadura</taxon>
    </lineage>
</organism>
<dbReference type="EMBL" id="FZOR01000019">
    <property type="protein sequence ID" value="SNT20882.1"/>
    <property type="molecule type" value="Genomic_DNA"/>
</dbReference>
<dbReference type="Proteomes" id="UP000198318">
    <property type="component" value="Unassembled WGS sequence"/>
</dbReference>
<evidence type="ECO:0000256" key="1">
    <source>
        <dbReference type="SAM" id="MobiDB-lite"/>
    </source>
</evidence>